<dbReference type="InterPro" id="IPR025714">
    <property type="entry name" value="Methyltranfer_dom"/>
</dbReference>
<protein>
    <submittedName>
        <fullName evidence="3">Protein RRNAD1</fullName>
    </submittedName>
</protein>
<dbReference type="Proteomes" id="UP000770661">
    <property type="component" value="Unassembled WGS sequence"/>
</dbReference>
<reference evidence="3" key="1">
    <citation type="submission" date="2020-07" db="EMBL/GenBank/DDBJ databases">
        <title>The High-quality genome of the commercially important snow crab, Chionoecetes opilio.</title>
        <authorList>
            <person name="Jeong J.-H."/>
            <person name="Ryu S."/>
        </authorList>
    </citation>
    <scope>NUCLEOTIDE SEQUENCE</scope>
    <source>
        <strain evidence="3">MADBK_172401_WGS</strain>
        <tissue evidence="3">Digestive gland</tissue>
    </source>
</reference>
<dbReference type="EMBL" id="JACEEZ010006056">
    <property type="protein sequence ID" value="KAG0725077.1"/>
    <property type="molecule type" value="Genomic_DNA"/>
</dbReference>
<proteinExistence type="predicted"/>
<dbReference type="OrthoDB" id="10258156at2759"/>
<name>A0A8J4YD88_CHIOP</name>
<evidence type="ECO:0000256" key="1">
    <source>
        <dbReference type="SAM" id="MobiDB-lite"/>
    </source>
</evidence>
<dbReference type="AlphaFoldDB" id="A0A8J4YD88"/>
<dbReference type="Pfam" id="PF13679">
    <property type="entry name" value="Methyltransf_32"/>
    <property type="match status" value="1"/>
</dbReference>
<dbReference type="PANTHER" id="PTHR12496">
    <property type="entry name" value="CGI-41 METHYLTRANSFERASE"/>
    <property type="match status" value="1"/>
</dbReference>
<feature type="compositionally biased region" description="Acidic residues" evidence="1">
    <location>
        <begin position="349"/>
        <end position="360"/>
    </location>
</feature>
<keyword evidence="4" id="KW-1185">Reference proteome</keyword>
<dbReference type="PANTHER" id="PTHR12496:SF0">
    <property type="entry name" value="METHYLTRANSFERASE DOMAIN-CONTAINING PROTEIN"/>
    <property type="match status" value="1"/>
</dbReference>
<feature type="domain" description="Methyltransferase" evidence="2">
    <location>
        <begin position="125"/>
        <end position="337"/>
    </location>
</feature>
<feature type="region of interest" description="Disordered" evidence="1">
    <location>
        <begin position="340"/>
        <end position="375"/>
    </location>
</feature>
<dbReference type="InterPro" id="IPR029063">
    <property type="entry name" value="SAM-dependent_MTases_sf"/>
</dbReference>
<sequence length="591" mass="65944">MHSITSCSLRTTMETKLFEDIVHLLQGVDWLYNYPMTQVFTRDMFRHMPAEWQTALQGLPLHALNGLPQCLALEPWPSSLKVFLGKCQRLSRLSQDFTRDSLTSEGSSSSHPQIPLELTLGLSAKKKHEITTLLSVVKKMLDDTGSKHVLDIGSGKGYIDSCIHRILHAQVLGVEGNCKLMRSAEKHHWKLYGRCKGITFLNWHLSDNMEALCRASQLVSYLTELDTSCSCQTSTRGRNVSAKGASRTYSSSNTAGKEGPVVDGDSVSPDTECRDTTHSLSVSDDSVADDDVRPEGTCTLLGLHACADLSPIIIKLFRDCVQASSLVLLSCCYHKMSLHPKSADKPVSEEQDSPPLDSDESEIHAECPNEGDLPQNEEESICEGNDFLNFPMSQALQEVFRQNNFHMSVFGLRLGAQMSGQNWCTESPEDHEYHMRNVAYRGILEAACVAEGLTVQKLRRRCVRKSGFRDFSEYKKNVFENYQFLNTESVDTPIESASQGGSTQSNDQGETVTTNSPISATLDSCHEKYQHYFPLIEPLTGLQLALQPVIEVMVQVDRLTYLKECGFSKVWLEKVFDVEISPRNVALLAVR</sequence>
<feature type="region of interest" description="Disordered" evidence="1">
    <location>
        <begin position="493"/>
        <end position="514"/>
    </location>
</feature>
<comment type="caution">
    <text evidence="3">The sequence shown here is derived from an EMBL/GenBank/DDBJ whole genome shotgun (WGS) entry which is preliminary data.</text>
</comment>
<accession>A0A8J4YD88</accession>
<feature type="region of interest" description="Disordered" evidence="1">
    <location>
        <begin position="242"/>
        <end position="289"/>
    </location>
</feature>
<organism evidence="3 4">
    <name type="scientific">Chionoecetes opilio</name>
    <name type="common">Atlantic snow crab</name>
    <name type="synonym">Cancer opilio</name>
    <dbReference type="NCBI Taxonomy" id="41210"/>
    <lineage>
        <taxon>Eukaryota</taxon>
        <taxon>Metazoa</taxon>
        <taxon>Ecdysozoa</taxon>
        <taxon>Arthropoda</taxon>
        <taxon>Crustacea</taxon>
        <taxon>Multicrustacea</taxon>
        <taxon>Malacostraca</taxon>
        <taxon>Eumalacostraca</taxon>
        <taxon>Eucarida</taxon>
        <taxon>Decapoda</taxon>
        <taxon>Pleocyemata</taxon>
        <taxon>Brachyura</taxon>
        <taxon>Eubrachyura</taxon>
        <taxon>Majoidea</taxon>
        <taxon>Majidae</taxon>
        <taxon>Chionoecetes</taxon>
    </lineage>
</organism>
<evidence type="ECO:0000313" key="3">
    <source>
        <dbReference type="EMBL" id="KAG0725077.1"/>
    </source>
</evidence>
<evidence type="ECO:0000259" key="2">
    <source>
        <dbReference type="Pfam" id="PF13679"/>
    </source>
</evidence>
<dbReference type="SUPFAM" id="SSF53335">
    <property type="entry name" value="S-adenosyl-L-methionine-dependent methyltransferases"/>
    <property type="match status" value="1"/>
</dbReference>
<gene>
    <name evidence="3" type="primary">RRNAD1</name>
    <name evidence="3" type="ORF">GWK47_039289</name>
</gene>
<dbReference type="InterPro" id="IPR052220">
    <property type="entry name" value="METTL25"/>
</dbReference>
<evidence type="ECO:0000313" key="4">
    <source>
        <dbReference type="Proteomes" id="UP000770661"/>
    </source>
</evidence>